<comment type="caution">
    <text evidence="1">The sequence shown here is derived from an EMBL/GenBank/DDBJ whole genome shotgun (WGS) entry which is preliminary data.</text>
</comment>
<proteinExistence type="predicted"/>
<dbReference type="Proteomes" id="UP000324222">
    <property type="component" value="Unassembled WGS sequence"/>
</dbReference>
<sequence>MEVQLCDIEYPTYQRVKRFTSVKRHGAPEVMLVGARLSFLHQDQVTGHTSTCESLTLPDMLQGAATHLDSAFRSQDGWKSGDRKQAGNM</sequence>
<reference evidence="1 2" key="1">
    <citation type="submission" date="2019-05" db="EMBL/GenBank/DDBJ databases">
        <title>Another draft genome of Portunus trituberculatus and its Hox gene families provides insights of decapod evolution.</title>
        <authorList>
            <person name="Jeong J.-H."/>
            <person name="Song I."/>
            <person name="Kim S."/>
            <person name="Choi T."/>
            <person name="Kim D."/>
            <person name="Ryu S."/>
            <person name="Kim W."/>
        </authorList>
    </citation>
    <scope>NUCLEOTIDE SEQUENCE [LARGE SCALE GENOMIC DNA]</scope>
    <source>
        <tissue evidence="1">Muscle</tissue>
    </source>
</reference>
<keyword evidence="2" id="KW-1185">Reference proteome</keyword>
<name>A0A5B7FJ81_PORTR</name>
<gene>
    <name evidence="1" type="ORF">E2C01_041423</name>
</gene>
<dbReference type="EMBL" id="VSRR010007863">
    <property type="protein sequence ID" value="MPC47670.1"/>
    <property type="molecule type" value="Genomic_DNA"/>
</dbReference>
<protein>
    <submittedName>
        <fullName evidence="1">Uncharacterized protein</fullName>
    </submittedName>
</protein>
<evidence type="ECO:0000313" key="2">
    <source>
        <dbReference type="Proteomes" id="UP000324222"/>
    </source>
</evidence>
<dbReference type="AlphaFoldDB" id="A0A5B7FJ81"/>
<accession>A0A5B7FJ81</accession>
<organism evidence="1 2">
    <name type="scientific">Portunus trituberculatus</name>
    <name type="common">Swimming crab</name>
    <name type="synonym">Neptunus trituberculatus</name>
    <dbReference type="NCBI Taxonomy" id="210409"/>
    <lineage>
        <taxon>Eukaryota</taxon>
        <taxon>Metazoa</taxon>
        <taxon>Ecdysozoa</taxon>
        <taxon>Arthropoda</taxon>
        <taxon>Crustacea</taxon>
        <taxon>Multicrustacea</taxon>
        <taxon>Malacostraca</taxon>
        <taxon>Eumalacostraca</taxon>
        <taxon>Eucarida</taxon>
        <taxon>Decapoda</taxon>
        <taxon>Pleocyemata</taxon>
        <taxon>Brachyura</taxon>
        <taxon>Eubrachyura</taxon>
        <taxon>Portunoidea</taxon>
        <taxon>Portunidae</taxon>
        <taxon>Portuninae</taxon>
        <taxon>Portunus</taxon>
    </lineage>
</organism>
<evidence type="ECO:0000313" key="1">
    <source>
        <dbReference type="EMBL" id="MPC47670.1"/>
    </source>
</evidence>